<gene>
    <name evidence="4" type="ORF">CAPTEDRAFT_177504</name>
</gene>
<evidence type="ECO:0000313" key="6">
    <source>
        <dbReference type="Proteomes" id="UP000014760"/>
    </source>
</evidence>
<evidence type="ECO:0000313" key="4">
    <source>
        <dbReference type="EMBL" id="ELT94861.1"/>
    </source>
</evidence>
<keyword evidence="2" id="KW-0597">Phosphoprotein</keyword>
<dbReference type="PRINTS" id="PR00449">
    <property type="entry name" value="RASTRNSFRMNG"/>
</dbReference>
<dbReference type="Proteomes" id="UP000014760">
    <property type="component" value="Unassembled WGS sequence"/>
</dbReference>
<dbReference type="EnsemblMetazoa" id="CapteT177504">
    <property type="protein sequence ID" value="CapteP177504"/>
    <property type="gene ID" value="CapteG177504"/>
</dbReference>
<dbReference type="Pfam" id="PF00071">
    <property type="entry name" value="Ras"/>
    <property type="match status" value="1"/>
</dbReference>
<dbReference type="GO" id="GO:0005525">
    <property type="term" value="F:GTP binding"/>
    <property type="evidence" value="ECO:0007669"/>
    <property type="project" value="InterPro"/>
</dbReference>
<feature type="compositionally biased region" description="Low complexity" evidence="3">
    <location>
        <begin position="64"/>
        <end position="78"/>
    </location>
</feature>
<dbReference type="GO" id="GO:0005886">
    <property type="term" value="C:plasma membrane"/>
    <property type="evidence" value="ECO:0007669"/>
    <property type="project" value="TreeGrafter"/>
</dbReference>
<dbReference type="SMART" id="SM00173">
    <property type="entry name" value="RAS"/>
    <property type="match status" value="1"/>
</dbReference>
<dbReference type="PROSITE" id="PS51419">
    <property type="entry name" value="RAB"/>
    <property type="match status" value="1"/>
</dbReference>
<evidence type="ECO:0000256" key="3">
    <source>
        <dbReference type="SAM" id="MobiDB-lite"/>
    </source>
</evidence>
<dbReference type="InterPro" id="IPR027417">
    <property type="entry name" value="P-loop_NTPase"/>
</dbReference>
<dbReference type="EMBL" id="AMQN01002467">
    <property type="status" value="NOT_ANNOTATED_CDS"/>
    <property type="molecule type" value="Genomic_DNA"/>
</dbReference>
<feature type="region of interest" description="Disordered" evidence="3">
    <location>
        <begin position="59"/>
        <end position="78"/>
    </location>
</feature>
<dbReference type="EMBL" id="KB309292">
    <property type="protein sequence ID" value="ELT94861.1"/>
    <property type="molecule type" value="Genomic_DNA"/>
</dbReference>
<name>R7TTT3_CAPTE</name>
<dbReference type="HOGENOM" id="CLU_041217_3_3_1"/>
<dbReference type="PANTHER" id="PTHR45775:SF6">
    <property type="entry name" value="RAD, GEM_KIR FAMILY MEMBER 2, ISOFORM C"/>
    <property type="match status" value="1"/>
</dbReference>
<evidence type="ECO:0000313" key="5">
    <source>
        <dbReference type="EnsemblMetazoa" id="CapteP177504"/>
    </source>
</evidence>
<evidence type="ECO:0000256" key="2">
    <source>
        <dbReference type="ARBA" id="ARBA00022553"/>
    </source>
</evidence>
<reference evidence="4 6" key="2">
    <citation type="journal article" date="2013" name="Nature">
        <title>Insights into bilaterian evolution from three spiralian genomes.</title>
        <authorList>
            <person name="Simakov O."/>
            <person name="Marletaz F."/>
            <person name="Cho S.J."/>
            <person name="Edsinger-Gonzales E."/>
            <person name="Havlak P."/>
            <person name="Hellsten U."/>
            <person name="Kuo D.H."/>
            <person name="Larsson T."/>
            <person name="Lv J."/>
            <person name="Arendt D."/>
            <person name="Savage R."/>
            <person name="Osoegawa K."/>
            <person name="de Jong P."/>
            <person name="Grimwood J."/>
            <person name="Chapman J.A."/>
            <person name="Shapiro H."/>
            <person name="Aerts A."/>
            <person name="Otillar R.P."/>
            <person name="Terry A.Y."/>
            <person name="Boore J.L."/>
            <person name="Grigoriev I.V."/>
            <person name="Lindberg D.R."/>
            <person name="Seaver E.C."/>
            <person name="Weisblat D.A."/>
            <person name="Putnam N.H."/>
            <person name="Rokhsar D.S."/>
        </authorList>
    </citation>
    <scope>NUCLEOTIDE SEQUENCE</scope>
    <source>
        <strain evidence="4 6">I ESC-2004</strain>
    </source>
</reference>
<dbReference type="SUPFAM" id="SSF52540">
    <property type="entry name" value="P-loop containing nucleoside triphosphate hydrolases"/>
    <property type="match status" value="1"/>
</dbReference>
<organism evidence="4">
    <name type="scientific">Capitella teleta</name>
    <name type="common">Polychaete worm</name>
    <dbReference type="NCBI Taxonomy" id="283909"/>
    <lineage>
        <taxon>Eukaryota</taxon>
        <taxon>Metazoa</taxon>
        <taxon>Spiralia</taxon>
        <taxon>Lophotrochozoa</taxon>
        <taxon>Annelida</taxon>
        <taxon>Polychaeta</taxon>
        <taxon>Sedentaria</taxon>
        <taxon>Scolecida</taxon>
        <taxon>Capitellidae</taxon>
        <taxon>Capitella</taxon>
    </lineage>
</organism>
<protein>
    <recommendedName>
        <fullName evidence="7">Small monomeric GTPase</fullName>
    </recommendedName>
</protein>
<dbReference type="EMBL" id="AMQN01002465">
    <property type="status" value="NOT_ANNOTATED_CDS"/>
    <property type="molecule type" value="Genomic_DNA"/>
</dbReference>
<dbReference type="AlphaFoldDB" id="R7TTT3"/>
<sequence length="328" mass="36959">MRPRVLSCPSRKSTHRHSYRSLKPLEDCESSEELRRVRSFSLTSKGLIKQGDKFLHSGTCTPTSRSSTVSHCSSSSPEVPVKSPSELSLCSSSSRDTNMSIMPEEPSKVMLLGASGVGKRALIHEFMDAEMMRHYFQSSGEYDDADRSVSILLDGQESTMEFVDILSFNLQVDEFVTADQIDAYVVVYSVEDRKSFETAIDRLYEIRQEEARNIALILVANKTDLVRTRVVLEEEGRSAAKTYDCKYIEVSAAIDHRIDELLVGILKQIRLFKERNAKHVKKKKTGVSHSVVDNLDTCCLLRARENVLAKLFRGEKATSKSCDNLYVL</sequence>
<comment type="similarity">
    <text evidence="1">Belongs to the small GTPase superfamily. RGK family.</text>
</comment>
<dbReference type="GO" id="GO:0005246">
    <property type="term" value="F:calcium channel regulator activity"/>
    <property type="evidence" value="ECO:0007669"/>
    <property type="project" value="TreeGrafter"/>
</dbReference>
<reference evidence="5" key="3">
    <citation type="submission" date="2015-06" db="UniProtKB">
        <authorList>
            <consortium name="EnsemblMetazoa"/>
        </authorList>
    </citation>
    <scope>IDENTIFICATION</scope>
</reference>
<reference evidence="6" key="1">
    <citation type="submission" date="2012-12" db="EMBL/GenBank/DDBJ databases">
        <authorList>
            <person name="Hellsten U."/>
            <person name="Grimwood J."/>
            <person name="Chapman J.A."/>
            <person name="Shapiro H."/>
            <person name="Aerts A."/>
            <person name="Otillar R.P."/>
            <person name="Terry A.Y."/>
            <person name="Boore J.L."/>
            <person name="Simakov O."/>
            <person name="Marletaz F."/>
            <person name="Cho S.-J."/>
            <person name="Edsinger-Gonzales E."/>
            <person name="Havlak P."/>
            <person name="Kuo D.-H."/>
            <person name="Larsson T."/>
            <person name="Lv J."/>
            <person name="Arendt D."/>
            <person name="Savage R."/>
            <person name="Osoegawa K."/>
            <person name="de Jong P."/>
            <person name="Lindberg D.R."/>
            <person name="Seaver E.C."/>
            <person name="Weisblat D.A."/>
            <person name="Putnam N.H."/>
            <person name="Grigoriev I.V."/>
            <person name="Rokhsar D.S."/>
        </authorList>
    </citation>
    <scope>NUCLEOTIDE SEQUENCE</scope>
    <source>
        <strain evidence="6">I ESC-2004</strain>
    </source>
</reference>
<dbReference type="InterPro" id="IPR051641">
    <property type="entry name" value="RGK_GTP-binding_reg"/>
</dbReference>
<dbReference type="PROSITE" id="PS51421">
    <property type="entry name" value="RAS"/>
    <property type="match status" value="1"/>
</dbReference>
<dbReference type="EMBL" id="AMQN01002466">
    <property type="status" value="NOT_ANNOTATED_CDS"/>
    <property type="molecule type" value="Genomic_DNA"/>
</dbReference>
<dbReference type="STRING" id="283909.R7TTT3"/>
<dbReference type="GO" id="GO:0003924">
    <property type="term" value="F:GTPase activity"/>
    <property type="evidence" value="ECO:0007669"/>
    <property type="project" value="InterPro"/>
</dbReference>
<proteinExistence type="inferred from homology"/>
<dbReference type="Gene3D" id="3.40.50.300">
    <property type="entry name" value="P-loop containing nucleotide triphosphate hydrolases"/>
    <property type="match status" value="1"/>
</dbReference>
<evidence type="ECO:0008006" key="7">
    <source>
        <dbReference type="Google" id="ProtNLM"/>
    </source>
</evidence>
<evidence type="ECO:0000256" key="1">
    <source>
        <dbReference type="ARBA" id="ARBA00008846"/>
    </source>
</evidence>
<dbReference type="OrthoDB" id="5239715at2759"/>
<dbReference type="InterPro" id="IPR001806">
    <property type="entry name" value="Small_GTPase"/>
</dbReference>
<dbReference type="OMA" id="RNCAGRE"/>
<dbReference type="PANTHER" id="PTHR45775">
    <property type="entry name" value="RAD, GEM/KIR FAMILY MEMBER 2, ISOFORM C"/>
    <property type="match status" value="1"/>
</dbReference>
<accession>R7TTT3</accession>
<dbReference type="SMART" id="SM00175">
    <property type="entry name" value="RAB"/>
    <property type="match status" value="1"/>
</dbReference>
<keyword evidence="6" id="KW-1185">Reference proteome</keyword>